<evidence type="ECO:0000256" key="10">
    <source>
        <dbReference type="RuleBase" id="RU363034"/>
    </source>
</evidence>
<dbReference type="PROSITE" id="PS51888">
    <property type="entry name" value="CLIP"/>
    <property type="match status" value="1"/>
</dbReference>
<organism evidence="14 15">
    <name type="scientific">Henosepilachna vigintioctopunctata</name>
    <dbReference type="NCBI Taxonomy" id="420089"/>
    <lineage>
        <taxon>Eukaryota</taxon>
        <taxon>Metazoa</taxon>
        <taxon>Ecdysozoa</taxon>
        <taxon>Arthropoda</taxon>
        <taxon>Hexapoda</taxon>
        <taxon>Insecta</taxon>
        <taxon>Pterygota</taxon>
        <taxon>Neoptera</taxon>
        <taxon>Endopterygota</taxon>
        <taxon>Coleoptera</taxon>
        <taxon>Polyphaga</taxon>
        <taxon>Cucujiformia</taxon>
        <taxon>Coccinelloidea</taxon>
        <taxon>Coccinellidae</taxon>
        <taxon>Epilachninae</taxon>
        <taxon>Epilachnini</taxon>
        <taxon>Henosepilachna</taxon>
    </lineage>
</organism>
<evidence type="ECO:0000256" key="11">
    <source>
        <dbReference type="RuleBase" id="RU366078"/>
    </source>
</evidence>
<keyword evidence="2 11" id="KW-0964">Secreted</keyword>
<evidence type="ECO:0000256" key="6">
    <source>
        <dbReference type="ARBA" id="ARBA00022825"/>
    </source>
</evidence>
<sequence>MTKFIVNVFDNLFMKYLIYQNLCEISMKLIWIFVALIQVRAEYGINKPCITPHGQNATCIEITSCTHLYNRILHNSKDIAHRKYLQQSYCGERNKIRLVCCHPEPEEIFEECGVVENSGYFIFGGRRVNDHFPWMAALQYKEKGKAPEFKCAGFLINSQFILTAAHCLKSQYIHSVHLGISNLTNYQNQIGHKKVRVINITYHEDYRPSYFMDDIGLIRIERIKYTENIRWICLPKKLATLPDWFIIRGWGRNDKKIESFTTALESRLKFRSFDSCRNAMRKNLSWNRIICAGGMVNVDSCEGDSGGALMDNSSLVGWIAYGIVSWGSRDCSRGDAAVYTRIQYYLEWIEKKMLEMLSYN</sequence>
<keyword evidence="7" id="KW-1015">Disulfide bond</keyword>
<keyword evidence="8" id="KW-0325">Glycoprotein</keyword>
<comment type="similarity">
    <text evidence="9 11">Belongs to the peptidase S1 family. CLIP subfamily.</text>
</comment>
<dbReference type="InterPro" id="IPR033116">
    <property type="entry name" value="TRYPSIN_SER"/>
</dbReference>
<evidence type="ECO:0000256" key="3">
    <source>
        <dbReference type="ARBA" id="ARBA00022670"/>
    </source>
</evidence>
<keyword evidence="5 10" id="KW-0378">Hydrolase</keyword>
<evidence type="ECO:0000256" key="1">
    <source>
        <dbReference type="ARBA" id="ARBA00004613"/>
    </source>
</evidence>
<comment type="subcellular location">
    <subcellularLocation>
        <location evidence="1 11">Secreted</location>
    </subcellularLocation>
</comment>
<dbReference type="InterPro" id="IPR043504">
    <property type="entry name" value="Peptidase_S1_PA_chymotrypsin"/>
</dbReference>
<dbReference type="EC" id="3.4.21.-" evidence="10"/>
<dbReference type="PANTHER" id="PTHR24256">
    <property type="entry name" value="TRYPTASE-RELATED"/>
    <property type="match status" value="1"/>
</dbReference>
<dbReference type="Pfam" id="PF12032">
    <property type="entry name" value="CLIP"/>
    <property type="match status" value="1"/>
</dbReference>
<dbReference type="FunFam" id="2.40.10.10:FF:000054">
    <property type="entry name" value="Complement C1r subcomponent"/>
    <property type="match status" value="1"/>
</dbReference>
<dbReference type="InterPro" id="IPR001314">
    <property type="entry name" value="Peptidase_S1A"/>
</dbReference>
<reference evidence="14 15" key="1">
    <citation type="submission" date="2023-03" db="EMBL/GenBank/DDBJ databases">
        <title>Genome insight into feeding habits of ladybird beetles.</title>
        <authorList>
            <person name="Li H.-S."/>
            <person name="Huang Y.-H."/>
            <person name="Pang H."/>
        </authorList>
    </citation>
    <scope>NUCLEOTIDE SEQUENCE [LARGE SCALE GENOMIC DNA]</scope>
    <source>
        <strain evidence="14">SYSU_2023b</strain>
        <tissue evidence="14">Whole body</tissue>
    </source>
</reference>
<dbReference type="GO" id="GO:0005576">
    <property type="term" value="C:extracellular region"/>
    <property type="evidence" value="ECO:0007669"/>
    <property type="project" value="UniProtKB-SubCell"/>
</dbReference>
<dbReference type="InterPro" id="IPR022700">
    <property type="entry name" value="CLIP"/>
</dbReference>
<evidence type="ECO:0000256" key="2">
    <source>
        <dbReference type="ARBA" id="ARBA00022525"/>
    </source>
</evidence>
<dbReference type="Gene3D" id="3.30.1640.30">
    <property type="match status" value="1"/>
</dbReference>
<dbReference type="InterPro" id="IPR001254">
    <property type="entry name" value="Trypsin_dom"/>
</dbReference>
<keyword evidence="3 10" id="KW-0645">Protease</keyword>
<dbReference type="InterPro" id="IPR018114">
    <property type="entry name" value="TRYPSIN_HIS"/>
</dbReference>
<dbReference type="FunFam" id="2.40.10.10:FF:000028">
    <property type="entry name" value="Serine protease easter"/>
    <property type="match status" value="1"/>
</dbReference>
<comment type="caution">
    <text evidence="14">The sequence shown here is derived from an EMBL/GenBank/DDBJ whole genome shotgun (WGS) entry which is preliminary data.</text>
</comment>
<dbReference type="CDD" id="cd00190">
    <property type="entry name" value="Tryp_SPc"/>
    <property type="match status" value="1"/>
</dbReference>
<name>A0AAW1UK26_9CUCU</name>
<evidence type="ECO:0000256" key="4">
    <source>
        <dbReference type="ARBA" id="ARBA00022729"/>
    </source>
</evidence>
<dbReference type="GO" id="GO:0006508">
    <property type="term" value="P:proteolysis"/>
    <property type="evidence" value="ECO:0007669"/>
    <property type="project" value="UniProtKB-KW"/>
</dbReference>
<evidence type="ECO:0000256" key="5">
    <source>
        <dbReference type="ARBA" id="ARBA00022801"/>
    </source>
</evidence>
<keyword evidence="6 10" id="KW-0720">Serine protease</keyword>
<dbReference type="GO" id="GO:0004252">
    <property type="term" value="F:serine-type endopeptidase activity"/>
    <property type="evidence" value="ECO:0007669"/>
    <property type="project" value="UniProtKB-UniRule"/>
</dbReference>
<evidence type="ECO:0000313" key="15">
    <source>
        <dbReference type="Proteomes" id="UP001431783"/>
    </source>
</evidence>
<accession>A0AAW1UK26</accession>
<evidence type="ECO:0000256" key="7">
    <source>
        <dbReference type="ARBA" id="ARBA00023157"/>
    </source>
</evidence>
<evidence type="ECO:0000259" key="12">
    <source>
        <dbReference type="PROSITE" id="PS50240"/>
    </source>
</evidence>
<dbReference type="PRINTS" id="PR00722">
    <property type="entry name" value="CHYMOTRYPSIN"/>
</dbReference>
<dbReference type="AlphaFoldDB" id="A0AAW1UK26"/>
<evidence type="ECO:0000259" key="13">
    <source>
        <dbReference type="PROSITE" id="PS51888"/>
    </source>
</evidence>
<dbReference type="SMART" id="SM00680">
    <property type="entry name" value="CLIP"/>
    <property type="match status" value="1"/>
</dbReference>
<dbReference type="SUPFAM" id="SSF50494">
    <property type="entry name" value="Trypsin-like serine proteases"/>
    <property type="match status" value="1"/>
</dbReference>
<dbReference type="PROSITE" id="PS00134">
    <property type="entry name" value="TRYPSIN_HIS"/>
    <property type="match status" value="1"/>
</dbReference>
<feature type="domain" description="Peptidase S1" evidence="12">
    <location>
        <begin position="122"/>
        <end position="354"/>
    </location>
</feature>
<dbReference type="InterPro" id="IPR051487">
    <property type="entry name" value="Ser/Thr_Proteases_Immune/Dev"/>
</dbReference>
<gene>
    <name evidence="14" type="ORF">WA026_014393</name>
</gene>
<dbReference type="InterPro" id="IPR038565">
    <property type="entry name" value="CLIP_sf"/>
</dbReference>
<dbReference type="PROSITE" id="PS50240">
    <property type="entry name" value="TRYPSIN_DOM"/>
    <property type="match status" value="1"/>
</dbReference>
<dbReference type="PROSITE" id="PS00135">
    <property type="entry name" value="TRYPSIN_SER"/>
    <property type="match status" value="1"/>
</dbReference>
<proteinExistence type="inferred from homology"/>
<evidence type="ECO:0000256" key="9">
    <source>
        <dbReference type="ARBA" id="ARBA00024195"/>
    </source>
</evidence>
<dbReference type="Gene3D" id="2.40.10.10">
    <property type="entry name" value="Trypsin-like serine proteases"/>
    <property type="match status" value="2"/>
</dbReference>
<comment type="domain">
    <text evidence="11">The clip domain consists of 35-55 residues which are 'knitted' together usually by 3 conserved disulfide bonds forming a clip-like compact structure.</text>
</comment>
<keyword evidence="4" id="KW-0732">Signal</keyword>
<dbReference type="SMART" id="SM00020">
    <property type="entry name" value="Tryp_SPc"/>
    <property type="match status" value="1"/>
</dbReference>
<dbReference type="Pfam" id="PF00089">
    <property type="entry name" value="Trypsin"/>
    <property type="match status" value="1"/>
</dbReference>
<feature type="domain" description="Clip" evidence="13">
    <location>
        <begin position="48"/>
        <end position="101"/>
    </location>
</feature>
<dbReference type="Proteomes" id="UP001431783">
    <property type="component" value="Unassembled WGS sequence"/>
</dbReference>
<dbReference type="InterPro" id="IPR009003">
    <property type="entry name" value="Peptidase_S1_PA"/>
</dbReference>
<keyword evidence="15" id="KW-1185">Reference proteome</keyword>
<evidence type="ECO:0000313" key="14">
    <source>
        <dbReference type="EMBL" id="KAK9881049.1"/>
    </source>
</evidence>
<protein>
    <recommendedName>
        <fullName evidence="11">CLIP domain-containing serine protease</fullName>
        <ecNumber evidence="10">3.4.21.-</ecNumber>
    </recommendedName>
</protein>
<evidence type="ECO:0000256" key="8">
    <source>
        <dbReference type="ARBA" id="ARBA00023180"/>
    </source>
</evidence>
<dbReference type="EMBL" id="JARQZJ010000067">
    <property type="protein sequence ID" value="KAK9881049.1"/>
    <property type="molecule type" value="Genomic_DNA"/>
</dbReference>